<comment type="caution">
    <text evidence="6">The sequence shown here is derived from an EMBL/GenBank/DDBJ whole genome shotgun (WGS) entry which is preliminary data.</text>
</comment>
<dbReference type="GO" id="GO:0000976">
    <property type="term" value="F:transcription cis-regulatory region binding"/>
    <property type="evidence" value="ECO:0007669"/>
    <property type="project" value="TreeGrafter"/>
</dbReference>
<accession>A0A366E127</accession>
<dbReference type="STRING" id="1210090.GCA_001613185_04264"/>
<feature type="DNA-binding region" description="H-T-H motif" evidence="4">
    <location>
        <begin position="31"/>
        <end position="50"/>
    </location>
</feature>
<dbReference type="EMBL" id="QNRE01000001">
    <property type="protein sequence ID" value="RBO96013.1"/>
    <property type="molecule type" value="Genomic_DNA"/>
</dbReference>
<keyword evidence="2 4" id="KW-0238">DNA-binding</keyword>
<dbReference type="OrthoDB" id="5068503at2"/>
<dbReference type="InterPro" id="IPR050109">
    <property type="entry name" value="HTH-type_TetR-like_transc_reg"/>
</dbReference>
<name>A0A366E127_9NOCA</name>
<dbReference type="InterPro" id="IPR009057">
    <property type="entry name" value="Homeodomain-like_sf"/>
</dbReference>
<keyword evidence="7" id="KW-1185">Reference proteome</keyword>
<gene>
    <name evidence="6" type="ORF">DFR74_10124</name>
</gene>
<reference evidence="6 7" key="1">
    <citation type="submission" date="2018-06" db="EMBL/GenBank/DDBJ databases">
        <title>Genomic Encyclopedia of Type Strains, Phase IV (KMG-IV): sequencing the most valuable type-strain genomes for metagenomic binning, comparative biology and taxonomic classification.</title>
        <authorList>
            <person name="Goeker M."/>
        </authorList>
    </citation>
    <scope>NUCLEOTIDE SEQUENCE [LARGE SCALE GENOMIC DNA]</scope>
    <source>
        <strain evidence="6 7">DSM 44599</strain>
    </source>
</reference>
<dbReference type="PANTHER" id="PTHR30055">
    <property type="entry name" value="HTH-TYPE TRANSCRIPTIONAL REGULATOR RUTR"/>
    <property type="match status" value="1"/>
</dbReference>
<keyword evidence="1" id="KW-0805">Transcription regulation</keyword>
<evidence type="ECO:0000256" key="2">
    <source>
        <dbReference type="ARBA" id="ARBA00023125"/>
    </source>
</evidence>
<dbReference type="SUPFAM" id="SSF46689">
    <property type="entry name" value="Homeodomain-like"/>
    <property type="match status" value="1"/>
</dbReference>
<dbReference type="PANTHER" id="PTHR30055:SF238">
    <property type="entry name" value="MYCOFACTOCIN BIOSYNTHESIS TRANSCRIPTIONAL REGULATOR MFTR-RELATED"/>
    <property type="match status" value="1"/>
</dbReference>
<dbReference type="Gene3D" id="1.10.357.10">
    <property type="entry name" value="Tetracycline Repressor, domain 2"/>
    <property type="match status" value="1"/>
</dbReference>
<dbReference type="AlphaFoldDB" id="A0A366E127"/>
<keyword evidence="3" id="KW-0804">Transcription</keyword>
<evidence type="ECO:0000256" key="1">
    <source>
        <dbReference type="ARBA" id="ARBA00023015"/>
    </source>
</evidence>
<dbReference type="RefSeq" id="WP_067510968.1">
    <property type="nucleotide sequence ID" value="NZ_CP107943.1"/>
</dbReference>
<evidence type="ECO:0000259" key="5">
    <source>
        <dbReference type="PROSITE" id="PS50977"/>
    </source>
</evidence>
<proteinExistence type="predicted"/>
<feature type="domain" description="HTH tetR-type" evidence="5">
    <location>
        <begin position="8"/>
        <end position="68"/>
    </location>
</feature>
<evidence type="ECO:0000313" key="6">
    <source>
        <dbReference type="EMBL" id="RBO96013.1"/>
    </source>
</evidence>
<sequence length="209" mass="22192">MPRGVAIPEVRQQLFAAAESVILRDGVARLRGRAVTDEAGVATGLLYAHFADFDDFVYGYAVDRQFQLSAGAAALRERVGAATVVENLCAAVEEQPPVAVIALTRLLAARPDVGRRIEEILGERTAGFDALEDAVAAYLAAERDLGRLAATADPGVLAFTVVAVVHRLVLNADDPPAIGPELRRQLTHLLRGFASAGTPSEADVQDRVI</sequence>
<dbReference type="PROSITE" id="PS50977">
    <property type="entry name" value="HTH_TETR_2"/>
    <property type="match status" value="1"/>
</dbReference>
<dbReference type="GO" id="GO:0003700">
    <property type="term" value="F:DNA-binding transcription factor activity"/>
    <property type="evidence" value="ECO:0007669"/>
    <property type="project" value="TreeGrafter"/>
</dbReference>
<organism evidence="6 7">
    <name type="scientific">Nocardia puris</name>
    <dbReference type="NCBI Taxonomy" id="208602"/>
    <lineage>
        <taxon>Bacteria</taxon>
        <taxon>Bacillati</taxon>
        <taxon>Actinomycetota</taxon>
        <taxon>Actinomycetes</taxon>
        <taxon>Mycobacteriales</taxon>
        <taxon>Nocardiaceae</taxon>
        <taxon>Nocardia</taxon>
    </lineage>
</organism>
<evidence type="ECO:0000313" key="7">
    <source>
        <dbReference type="Proteomes" id="UP000252586"/>
    </source>
</evidence>
<protein>
    <submittedName>
        <fullName evidence="6">TetR family transcriptional regulator</fullName>
    </submittedName>
</protein>
<dbReference type="Proteomes" id="UP000252586">
    <property type="component" value="Unassembled WGS sequence"/>
</dbReference>
<dbReference type="InterPro" id="IPR001647">
    <property type="entry name" value="HTH_TetR"/>
</dbReference>
<evidence type="ECO:0000256" key="3">
    <source>
        <dbReference type="ARBA" id="ARBA00023163"/>
    </source>
</evidence>
<evidence type="ECO:0000256" key="4">
    <source>
        <dbReference type="PROSITE-ProRule" id="PRU00335"/>
    </source>
</evidence>